<feature type="region of interest" description="Disordered" evidence="5">
    <location>
        <begin position="300"/>
        <end position="320"/>
    </location>
</feature>
<accession>A0ABM8RBI2</accession>
<gene>
    <name evidence="8" type="ORF">NSPZN2_160046</name>
</gene>
<feature type="transmembrane region" description="Helical" evidence="6">
    <location>
        <begin position="39"/>
        <end position="58"/>
    </location>
</feature>
<evidence type="ECO:0000256" key="4">
    <source>
        <dbReference type="PROSITE-ProRule" id="PRU00433"/>
    </source>
</evidence>
<evidence type="ECO:0000256" key="2">
    <source>
        <dbReference type="ARBA" id="ARBA00022723"/>
    </source>
</evidence>
<feature type="transmembrane region" description="Helical" evidence="6">
    <location>
        <begin position="95"/>
        <end position="115"/>
    </location>
</feature>
<feature type="domain" description="Cytochrome c" evidence="7">
    <location>
        <begin position="139"/>
        <end position="282"/>
    </location>
</feature>
<dbReference type="RefSeq" id="WP_213042111.1">
    <property type="nucleotide sequence ID" value="NZ_CAJNBJ010000008.1"/>
</dbReference>
<dbReference type="PROSITE" id="PS51007">
    <property type="entry name" value="CYTC"/>
    <property type="match status" value="2"/>
</dbReference>
<feature type="region of interest" description="Disordered" evidence="5">
    <location>
        <begin position="193"/>
        <end position="218"/>
    </location>
</feature>
<evidence type="ECO:0000313" key="9">
    <source>
        <dbReference type="Proteomes" id="UP000675880"/>
    </source>
</evidence>
<feature type="domain" description="Cytochrome c" evidence="7">
    <location>
        <begin position="326"/>
        <end position="430"/>
    </location>
</feature>
<dbReference type="InterPro" id="IPR009056">
    <property type="entry name" value="Cyt_c-like_dom"/>
</dbReference>
<evidence type="ECO:0000256" key="5">
    <source>
        <dbReference type="SAM" id="MobiDB-lite"/>
    </source>
</evidence>
<reference evidence="8 9" key="1">
    <citation type="submission" date="2021-02" db="EMBL/GenBank/DDBJ databases">
        <authorList>
            <person name="Han P."/>
        </authorList>
    </citation>
    <scope>NUCLEOTIDE SEQUENCE [LARGE SCALE GENOMIC DNA]</scope>
    <source>
        <strain evidence="8">Candidatus Nitrospira sp. ZN2</strain>
    </source>
</reference>
<evidence type="ECO:0000256" key="1">
    <source>
        <dbReference type="ARBA" id="ARBA00022617"/>
    </source>
</evidence>
<dbReference type="EMBL" id="CAJNBJ010000008">
    <property type="protein sequence ID" value="CAE6743912.1"/>
    <property type="molecule type" value="Genomic_DNA"/>
</dbReference>
<keyword evidence="6" id="KW-0812">Transmembrane</keyword>
<keyword evidence="2 4" id="KW-0479">Metal-binding</keyword>
<evidence type="ECO:0000259" key="7">
    <source>
        <dbReference type="PROSITE" id="PS51007"/>
    </source>
</evidence>
<evidence type="ECO:0000256" key="6">
    <source>
        <dbReference type="SAM" id="Phobius"/>
    </source>
</evidence>
<dbReference type="Gene3D" id="1.10.760.10">
    <property type="entry name" value="Cytochrome c-like domain"/>
    <property type="match status" value="1"/>
</dbReference>
<feature type="transmembrane region" description="Helical" evidence="6">
    <location>
        <begin position="7"/>
        <end position="27"/>
    </location>
</feature>
<feature type="transmembrane region" description="Helical" evidence="6">
    <location>
        <begin position="70"/>
        <end position="89"/>
    </location>
</feature>
<keyword evidence="3 4" id="KW-0408">Iron</keyword>
<organism evidence="8 9">
    <name type="scientific">Nitrospira defluvii</name>
    <dbReference type="NCBI Taxonomy" id="330214"/>
    <lineage>
        <taxon>Bacteria</taxon>
        <taxon>Pseudomonadati</taxon>
        <taxon>Nitrospirota</taxon>
        <taxon>Nitrospiria</taxon>
        <taxon>Nitrospirales</taxon>
        <taxon>Nitrospiraceae</taxon>
        <taxon>Nitrospira</taxon>
    </lineage>
</organism>
<keyword evidence="9" id="KW-1185">Reference proteome</keyword>
<comment type="caution">
    <text evidence="8">The sequence shown here is derived from an EMBL/GenBank/DDBJ whole genome shotgun (WGS) entry which is preliminary data.</text>
</comment>
<keyword evidence="1 4" id="KW-0349">Heme</keyword>
<proteinExistence type="predicted"/>
<keyword evidence="6" id="KW-1133">Transmembrane helix</keyword>
<name>A0ABM8RBI2_9BACT</name>
<evidence type="ECO:0000256" key="3">
    <source>
        <dbReference type="ARBA" id="ARBA00023004"/>
    </source>
</evidence>
<protein>
    <recommendedName>
        <fullName evidence="7">Cytochrome c domain-containing protein</fullName>
    </recommendedName>
</protein>
<dbReference type="SUPFAM" id="SSF46626">
    <property type="entry name" value="Cytochrome c"/>
    <property type="match status" value="1"/>
</dbReference>
<dbReference type="InterPro" id="IPR036909">
    <property type="entry name" value="Cyt_c-like_dom_sf"/>
</dbReference>
<keyword evidence="6" id="KW-0472">Membrane</keyword>
<evidence type="ECO:0000313" key="8">
    <source>
        <dbReference type="EMBL" id="CAE6743912.1"/>
    </source>
</evidence>
<sequence length="439" mass="47140">MIELIKSALSMGWPALGLLVGLMFYFKASISDPVANKRAVFKTFIGFWGALLLFMAIANYKMNFFGESRLLPVSLVLITSMTFMMALYFTNISALLKIGGFMFFIAAALSGYGNWLPQVEGGFPPIEEKKDFSNMPQTELADEGEKIIFGGVGQNKVQGAIGKGQCPLCHAFHKGMLGERAPNLDGIPERAETQINDPRYHKGNPAARDSNQKEAFAGSGTAENGIQYIAESHACPSCFVVAGFGVKGTNDKESPMPAIHKPPISLSLPELAAVDTWLYVREGREAPGFDEIVKSYEKFIPESDRPKPPTEGDKAAGGGGAALMADGTEPVDQIFAKGQCVACHTIPGIAGATGTIGPKLVEGTNAPLRIKDKDYKGKAKSVPDYIMESIVEPSAYVVKGFPDNTMPKVFGQKLSAGALKKLVDYLSQVQEGKEPPKAS</sequence>
<feature type="compositionally biased region" description="Basic and acidic residues" evidence="5">
    <location>
        <begin position="300"/>
        <end position="314"/>
    </location>
</feature>
<dbReference type="Proteomes" id="UP000675880">
    <property type="component" value="Unassembled WGS sequence"/>
</dbReference>